<evidence type="ECO:0000256" key="4">
    <source>
        <dbReference type="ARBA" id="ARBA00022806"/>
    </source>
</evidence>
<dbReference type="Gene3D" id="3.40.50.300">
    <property type="entry name" value="P-loop containing nucleotide triphosphate hydrolases"/>
    <property type="match status" value="2"/>
</dbReference>
<evidence type="ECO:0000256" key="10">
    <source>
        <dbReference type="ARBA" id="ARBA00048988"/>
    </source>
</evidence>
<proteinExistence type="inferred from homology"/>
<dbReference type="GO" id="GO:0003677">
    <property type="term" value="F:DNA binding"/>
    <property type="evidence" value="ECO:0007669"/>
    <property type="project" value="UniProtKB-KW"/>
</dbReference>
<accession>A0A0H5QYR7</accession>
<dbReference type="Gene3D" id="1.10.10.160">
    <property type="match status" value="1"/>
</dbReference>
<organism evidence="15">
    <name type="scientific">Spongospora subterranea</name>
    <dbReference type="NCBI Taxonomy" id="70186"/>
    <lineage>
        <taxon>Eukaryota</taxon>
        <taxon>Sar</taxon>
        <taxon>Rhizaria</taxon>
        <taxon>Endomyxa</taxon>
        <taxon>Phytomyxea</taxon>
        <taxon>Plasmodiophorida</taxon>
        <taxon>Plasmodiophoridae</taxon>
        <taxon>Spongospora</taxon>
    </lineage>
</organism>
<feature type="domain" description="UvrD-like helicase C-terminal" evidence="14">
    <location>
        <begin position="355"/>
        <end position="631"/>
    </location>
</feature>
<evidence type="ECO:0000256" key="2">
    <source>
        <dbReference type="ARBA" id="ARBA00022741"/>
    </source>
</evidence>
<dbReference type="Gene3D" id="1.10.486.10">
    <property type="entry name" value="PCRA, domain 4"/>
    <property type="match status" value="1"/>
</dbReference>
<dbReference type="GO" id="GO:0043138">
    <property type="term" value="F:3'-5' DNA helicase activity"/>
    <property type="evidence" value="ECO:0007669"/>
    <property type="project" value="UniProtKB-EC"/>
</dbReference>
<dbReference type="Pfam" id="PF00580">
    <property type="entry name" value="UvrD-helicase"/>
    <property type="match status" value="1"/>
</dbReference>
<dbReference type="InterPro" id="IPR013986">
    <property type="entry name" value="DExx_box_DNA_helicase_dom_sf"/>
</dbReference>
<evidence type="ECO:0000259" key="13">
    <source>
        <dbReference type="PROSITE" id="PS51198"/>
    </source>
</evidence>
<evidence type="ECO:0000256" key="8">
    <source>
        <dbReference type="ARBA" id="ARBA00034617"/>
    </source>
</evidence>
<keyword evidence="2 11" id="KW-0547">Nucleotide-binding</keyword>
<dbReference type="InterPro" id="IPR014017">
    <property type="entry name" value="DNA_helicase_UvrD-like_C"/>
</dbReference>
<feature type="domain" description="UvrD-like helicase ATP-binding" evidence="13">
    <location>
        <begin position="43"/>
        <end position="354"/>
    </location>
</feature>
<dbReference type="EMBL" id="HACM01000277">
    <property type="protein sequence ID" value="CRZ00719.1"/>
    <property type="molecule type" value="Transcribed_RNA"/>
</dbReference>
<dbReference type="CDD" id="cd17932">
    <property type="entry name" value="DEXQc_UvrD"/>
    <property type="match status" value="1"/>
</dbReference>
<evidence type="ECO:0000256" key="11">
    <source>
        <dbReference type="PROSITE-ProRule" id="PRU00560"/>
    </source>
</evidence>
<comment type="catalytic activity">
    <reaction evidence="10">
        <text>ATP + H2O = ADP + phosphate + H(+)</text>
        <dbReference type="Rhea" id="RHEA:13065"/>
        <dbReference type="ChEBI" id="CHEBI:15377"/>
        <dbReference type="ChEBI" id="CHEBI:15378"/>
        <dbReference type="ChEBI" id="CHEBI:30616"/>
        <dbReference type="ChEBI" id="CHEBI:43474"/>
        <dbReference type="ChEBI" id="CHEBI:456216"/>
        <dbReference type="EC" id="5.6.2.4"/>
    </reaction>
</comment>
<reference evidence="15" key="1">
    <citation type="submission" date="2015-04" db="EMBL/GenBank/DDBJ databases">
        <title>The genome sequence of the plant pathogenic Rhizarian Plasmodiophora brassicae reveals insights in its biotrophic life cycle and the origin of chitin synthesis.</title>
        <authorList>
            <person name="Schwelm A."/>
            <person name="Fogelqvist J."/>
            <person name="Knaust A."/>
            <person name="Julke S."/>
            <person name="Lilja T."/>
            <person name="Dhandapani V."/>
            <person name="Bonilla-Rosso G."/>
            <person name="Karlsson M."/>
            <person name="Shevchenko A."/>
            <person name="Choi S.R."/>
            <person name="Kim H.G."/>
            <person name="Park J.Y."/>
            <person name="Lim Y.P."/>
            <person name="Ludwig-Muller J."/>
            <person name="Dixelius C."/>
        </authorList>
    </citation>
    <scope>NUCLEOTIDE SEQUENCE</scope>
    <source>
        <tissue evidence="15">Potato root galls</tissue>
    </source>
</reference>
<dbReference type="InterPro" id="IPR000212">
    <property type="entry name" value="DNA_helicase_UvrD/REP"/>
</dbReference>
<keyword evidence="4 11" id="KW-0347">Helicase</keyword>
<comment type="similarity">
    <text evidence="1">Belongs to the helicase family. UvrD subfamily.</text>
</comment>
<evidence type="ECO:0000256" key="9">
    <source>
        <dbReference type="ARBA" id="ARBA00034808"/>
    </source>
</evidence>
<protein>
    <recommendedName>
        <fullName evidence="9">DNA 3'-5' helicase</fullName>
        <ecNumber evidence="9">5.6.2.4</ecNumber>
    </recommendedName>
</protein>
<dbReference type="PROSITE" id="PS51217">
    <property type="entry name" value="UVRD_HELICASE_CTER"/>
    <property type="match status" value="1"/>
</dbReference>
<evidence type="ECO:0000256" key="7">
    <source>
        <dbReference type="ARBA" id="ARBA00023235"/>
    </source>
</evidence>
<evidence type="ECO:0000256" key="3">
    <source>
        <dbReference type="ARBA" id="ARBA00022801"/>
    </source>
</evidence>
<dbReference type="GO" id="GO:0005524">
    <property type="term" value="F:ATP binding"/>
    <property type="evidence" value="ECO:0007669"/>
    <property type="project" value="UniProtKB-UniRule"/>
</dbReference>
<dbReference type="EC" id="5.6.2.4" evidence="9"/>
<sequence>SIRNIRRIMGSNSAIMSFRNQLNPARWAVGKSPMVSAPTYLRGLNKDQLLAVQFNGDAPLVILAAAGSGKTATLTKRIAALIHERQVNPENILALTFTRSAADEMKARINGLLPEGRAGALQVCNFHQLCLKILTENFKELGLNKKLKVANEKLISKIVYECVEFWNSNKKGHDSNVSPTDNIGTLIWEMVQKRSSSGVKTRDDSDSFDVDSSVADYVKFISTTKNTKAPMSQFDEEHAFIFTTYNEVLRSAEKLDFDDFVPFTLKLLNDRKPILQHLQSKWKYILVDEFQDVSEEQIELICLLRGKSGQLTICGDDDQSIYGFRIGNTRSFDLFKERFPASETIILNETYRSTPEILDIAAAVISKNCARIPKTIFTNNVHGCPVMKRTCKNLDVEVRDVVEHINYCHDVEKVRYSDMAILCRINTPLRVFKIYMEQENIPFQYLREETKDGLRLRGDKVSPVVLDLIAYCELVYLPDSSTEELDSAFLRIINVPKRGIGPKTVAKIKGRKTSVTNMSLLRLADSFLNTSQKEHLMELSVWLRKMKSGSFSCFEIIRSIDKTFNYGQYATNTHHRDISPIIEAAEQADRDGSSLHQFCQMLPTLSCDTSCPESRHTRDSVVLSTIHQAKGREWAYVFLVQFVEDVLPLRKKDNQSHLSALDHYEEERRICYVALTRAKSRLYITTAIADKEGNRNIPSRFLSEFPLLPLTWHPSSNSEMTAPQNRSSSNLTTSNLRLGARQPYMHENPPMIHKVVTDSTRSYTNNFEAASGKGITTANRFILKPSEQNTSVTSETQQKTGSISRAIVYDHTIRIEPERMPNIEDISAKLNHKISQNCIKNIDLSSKRVHKRPSPSFLPFSKPKMRSI</sequence>
<evidence type="ECO:0000256" key="12">
    <source>
        <dbReference type="SAM" id="MobiDB-lite"/>
    </source>
</evidence>
<dbReference type="PANTHER" id="PTHR11070:SF2">
    <property type="entry name" value="ATP-DEPENDENT DNA HELICASE SRS2"/>
    <property type="match status" value="1"/>
</dbReference>
<name>A0A0H5QYR7_9EUKA</name>
<dbReference type="InterPro" id="IPR027417">
    <property type="entry name" value="P-loop_NTPase"/>
</dbReference>
<dbReference type="SUPFAM" id="SSF52540">
    <property type="entry name" value="P-loop containing nucleoside triphosphate hydrolases"/>
    <property type="match status" value="1"/>
</dbReference>
<comment type="catalytic activity">
    <reaction evidence="8">
        <text>Couples ATP hydrolysis with the unwinding of duplex DNA by translocating in the 3'-5' direction.</text>
        <dbReference type="EC" id="5.6.2.4"/>
    </reaction>
</comment>
<dbReference type="Pfam" id="PF13361">
    <property type="entry name" value="UvrD_C"/>
    <property type="match status" value="1"/>
</dbReference>
<dbReference type="GO" id="GO:0000725">
    <property type="term" value="P:recombinational repair"/>
    <property type="evidence" value="ECO:0007669"/>
    <property type="project" value="TreeGrafter"/>
</dbReference>
<dbReference type="GO" id="GO:0016787">
    <property type="term" value="F:hydrolase activity"/>
    <property type="evidence" value="ECO:0007669"/>
    <property type="project" value="UniProtKB-UniRule"/>
</dbReference>
<keyword evidence="6" id="KW-0238">DNA-binding</keyword>
<evidence type="ECO:0000256" key="6">
    <source>
        <dbReference type="ARBA" id="ARBA00023125"/>
    </source>
</evidence>
<feature type="binding site" evidence="11">
    <location>
        <begin position="64"/>
        <end position="71"/>
    </location>
    <ligand>
        <name>ATP</name>
        <dbReference type="ChEBI" id="CHEBI:30616"/>
    </ligand>
</feature>
<dbReference type="PROSITE" id="PS51198">
    <property type="entry name" value="UVRD_HELICASE_ATP_BIND"/>
    <property type="match status" value="1"/>
</dbReference>
<keyword evidence="5 11" id="KW-0067">ATP-binding</keyword>
<evidence type="ECO:0000256" key="1">
    <source>
        <dbReference type="ARBA" id="ARBA00009922"/>
    </source>
</evidence>
<dbReference type="PANTHER" id="PTHR11070">
    <property type="entry name" value="UVRD / RECB / PCRA DNA HELICASE FAMILY MEMBER"/>
    <property type="match status" value="1"/>
</dbReference>
<feature type="region of interest" description="Disordered" evidence="12">
    <location>
        <begin position="849"/>
        <end position="868"/>
    </location>
</feature>
<evidence type="ECO:0000259" key="14">
    <source>
        <dbReference type="PROSITE" id="PS51217"/>
    </source>
</evidence>
<keyword evidence="3 11" id="KW-0378">Hydrolase</keyword>
<feature type="non-terminal residue" evidence="15">
    <location>
        <position position="1"/>
    </location>
</feature>
<keyword evidence="7" id="KW-0413">Isomerase</keyword>
<evidence type="ECO:0000313" key="15">
    <source>
        <dbReference type="EMBL" id="CRZ00719.1"/>
    </source>
</evidence>
<dbReference type="AlphaFoldDB" id="A0A0H5QYR7"/>
<dbReference type="InterPro" id="IPR014016">
    <property type="entry name" value="UvrD-like_ATP-bd"/>
</dbReference>
<evidence type="ECO:0000256" key="5">
    <source>
        <dbReference type="ARBA" id="ARBA00022840"/>
    </source>
</evidence>